<dbReference type="SUPFAM" id="SSF49899">
    <property type="entry name" value="Concanavalin A-like lectins/glucanases"/>
    <property type="match status" value="1"/>
</dbReference>
<dbReference type="Gene3D" id="2.60.120.200">
    <property type="match status" value="1"/>
</dbReference>
<reference evidence="2 3" key="1">
    <citation type="submission" date="2017-07" db="EMBL/GenBank/DDBJ databases">
        <title>Leptospira spp. isolated from tropical soils.</title>
        <authorList>
            <person name="Thibeaux R."/>
            <person name="Iraola G."/>
            <person name="Ferres I."/>
            <person name="Bierque E."/>
            <person name="Girault D."/>
            <person name="Soupe-Gilbert M.-E."/>
            <person name="Picardeau M."/>
            <person name="Goarant C."/>
        </authorList>
    </citation>
    <scope>NUCLEOTIDE SEQUENCE [LARGE SCALE GENOMIC DNA]</scope>
    <source>
        <strain evidence="2 3">FH2-C-A2</strain>
    </source>
</reference>
<proteinExistence type="predicted"/>
<feature type="region of interest" description="Disordered" evidence="1">
    <location>
        <begin position="555"/>
        <end position="575"/>
    </location>
</feature>
<evidence type="ECO:0000313" key="3">
    <source>
        <dbReference type="Proteomes" id="UP000231912"/>
    </source>
</evidence>
<gene>
    <name evidence="2" type="ORF">CH371_00680</name>
</gene>
<accession>A0A2M9ZDY5</accession>
<protein>
    <recommendedName>
        <fullName evidence="4">Glucanase</fullName>
    </recommendedName>
</protein>
<organism evidence="2 3">
    <name type="scientific">Leptospira wolffii</name>
    <dbReference type="NCBI Taxonomy" id="409998"/>
    <lineage>
        <taxon>Bacteria</taxon>
        <taxon>Pseudomonadati</taxon>
        <taxon>Spirochaetota</taxon>
        <taxon>Spirochaetia</taxon>
        <taxon>Leptospirales</taxon>
        <taxon>Leptospiraceae</taxon>
        <taxon>Leptospira</taxon>
    </lineage>
</organism>
<sequence length="626" mass="70832">MRKGFLIRTIITISALFGVFFTHSLVAESNSFSLSAFILKQVRLSSTENGNSKLELLPKDRKEGSEFFLDFEEKDASDLTDKSGGYRIVSSSYLPDTSKVHSGKRAARFAGKRSGIKISGKTKGILTASDIREEFYLSFFLLPGTLDKEAVLISKELYTRGRKFGWDLHIKDEIPVLEFRNFFQREDKTFASLKLSGKNRVSRSEWNHFIIHFRPAQREVVFYVNGKETDRASVSRKEPIVRIGFHPEDTTPFKIGENFYGWLDDFFASKGAPDPETISNPYEGQTYDPSSFTAEAKFGTALSPVYKTRYSNSFPESITVKAKIPKSSVLEIYLRTSPKNFSRTEEGPAWRSVDLRKISEEYKEEDPTRETEEESIPSAKSATYRIPLDKIWNGKLPPFKYYQAKIKFKPDPQAQNGPEVDAFAFSYKETIPPVKPMGLKVAYFDDSDPDAGNSPRVCLSWTPNPEKNVKNKGGYVIHYGVGPNRMVGILKGTSKDLEKGKVPVLNANGKEKHPMSEYLDPILGEDSSCPKQSDMGGPKLCQCIDNRLISLNAEKPEIDSDEVPSKGKKKKRKPYKDPYDKRLLFLQKGLTFYFKIAAFNSYYDPETGIDQLSPLSDPAEVYFLSE</sequence>
<name>A0A2M9ZDY5_9LEPT</name>
<evidence type="ECO:0000256" key="1">
    <source>
        <dbReference type="SAM" id="MobiDB-lite"/>
    </source>
</evidence>
<dbReference type="InterPro" id="IPR013320">
    <property type="entry name" value="ConA-like_dom_sf"/>
</dbReference>
<comment type="caution">
    <text evidence="2">The sequence shown here is derived from an EMBL/GenBank/DDBJ whole genome shotgun (WGS) entry which is preliminary data.</text>
</comment>
<evidence type="ECO:0000313" key="2">
    <source>
        <dbReference type="EMBL" id="PJZ66660.1"/>
    </source>
</evidence>
<dbReference type="Proteomes" id="UP000231912">
    <property type="component" value="Unassembled WGS sequence"/>
</dbReference>
<evidence type="ECO:0008006" key="4">
    <source>
        <dbReference type="Google" id="ProtNLM"/>
    </source>
</evidence>
<dbReference type="EMBL" id="NPDT01000001">
    <property type="protein sequence ID" value="PJZ66660.1"/>
    <property type="molecule type" value="Genomic_DNA"/>
</dbReference>
<dbReference type="RefSeq" id="WP_100757277.1">
    <property type="nucleotide sequence ID" value="NZ_NPDT01000001.1"/>
</dbReference>
<dbReference type="AlphaFoldDB" id="A0A2M9ZDY5"/>